<dbReference type="KEGG" id="pmad:BAY61_16055"/>
<dbReference type="Gene3D" id="3.40.50.10540">
    <property type="entry name" value="Crotonobetainyl-coa:carnitine coa-transferase, domain 1"/>
    <property type="match status" value="1"/>
</dbReference>
<dbReference type="STRING" id="530584.SAMN05421630_105259"/>
<keyword evidence="2 3" id="KW-0808">Transferase</keyword>
<accession>A0A222VQS4</accession>
<dbReference type="InterPro" id="IPR003673">
    <property type="entry name" value="CoA-Trfase_fam_III"/>
</dbReference>
<evidence type="ECO:0000313" key="4">
    <source>
        <dbReference type="Proteomes" id="UP000199494"/>
    </source>
</evidence>
<proteinExistence type="inferred from homology"/>
<evidence type="ECO:0000313" key="3">
    <source>
        <dbReference type="EMBL" id="SDD03012.1"/>
    </source>
</evidence>
<dbReference type="SUPFAM" id="SSF89796">
    <property type="entry name" value="CoA-transferase family III (CaiB/BaiF)"/>
    <property type="match status" value="1"/>
</dbReference>
<dbReference type="InterPro" id="IPR023606">
    <property type="entry name" value="CoA-Trfase_III_dom_1_sf"/>
</dbReference>
<dbReference type="GO" id="GO:0016740">
    <property type="term" value="F:transferase activity"/>
    <property type="evidence" value="ECO:0007669"/>
    <property type="project" value="UniProtKB-KW"/>
</dbReference>
<dbReference type="InterPro" id="IPR044855">
    <property type="entry name" value="CoA-Trfase_III_dom3_sf"/>
</dbReference>
<dbReference type="Gene3D" id="3.30.1540.10">
    <property type="entry name" value="formyl-coa transferase, domain 3"/>
    <property type="match status" value="1"/>
</dbReference>
<dbReference type="Pfam" id="PF02515">
    <property type="entry name" value="CoA_transf_3"/>
    <property type="match status" value="1"/>
</dbReference>
<name>A0A222VQS4_9PSEU</name>
<dbReference type="PANTHER" id="PTHR48228:SF6">
    <property type="entry name" value="L-CARNITINE COA-TRANSFERASE"/>
    <property type="match status" value="1"/>
</dbReference>
<dbReference type="PANTHER" id="PTHR48228">
    <property type="entry name" value="SUCCINYL-COA--D-CITRAMALATE COA-TRANSFERASE"/>
    <property type="match status" value="1"/>
</dbReference>
<dbReference type="OrthoDB" id="9797653at2"/>
<dbReference type="Proteomes" id="UP000199494">
    <property type="component" value="Unassembled WGS sequence"/>
</dbReference>
<organism evidence="3 4">
    <name type="scientific">Prauserella marina</name>
    <dbReference type="NCBI Taxonomy" id="530584"/>
    <lineage>
        <taxon>Bacteria</taxon>
        <taxon>Bacillati</taxon>
        <taxon>Actinomycetota</taxon>
        <taxon>Actinomycetes</taxon>
        <taxon>Pseudonocardiales</taxon>
        <taxon>Pseudonocardiaceae</taxon>
        <taxon>Prauserella</taxon>
    </lineage>
</organism>
<sequence>MTRHCDTDTVLPLTGIRVIDLTVVWSGPGATVLLGDLGAEVIRVEGNDRLSRQVSAKVTKETIAATGYHGGTYPGKDPGARPYDRSAVFNWHARNKLSACMNLDTPEGHQALLELANVSDVLVENNSNGVLDKLGIGHARLRERNPRLIVASMPPLGFTGPMSGYLGYGPNFNSLVGIAAMDGYEDHEPDSAGENYHMDEAAPAGLAFAVLAALWDRENTGSGCVIEFPQAENVMAEIGEYFLDAQVNGRDPVPLGNTDPHVVQDVFPTAADERWVAISVRDDRDWSALARALALPGLAALGATAEDRRARSKPIRRRIGEWCAEREPDDIVGLLRRHGVPAAEVLSEPRVLTDPHLAERGWFRTREHPSTGTHEYPGHPWRSEDFELCHGRPLPGFGQDNEYVYREVLGWPEDRYADQVAKGLITDHQKA</sequence>
<reference evidence="3 4" key="1">
    <citation type="submission" date="2016-10" db="EMBL/GenBank/DDBJ databases">
        <authorList>
            <person name="de Groot N.N."/>
        </authorList>
    </citation>
    <scope>NUCLEOTIDE SEQUENCE [LARGE SCALE GENOMIC DNA]</scope>
    <source>
        <strain evidence="3 4">CGMCC 4.5506</strain>
    </source>
</reference>
<evidence type="ECO:0000256" key="1">
    <source>
        <dbReference type="ARBA" id="ARBA00008383"/>
    </source>
</evidence>
<protein>
    <submittedName>
        <fullName evidence="3">Crotonobetainyl-CoA:carnitine CoA-transferase CaiB</fullName>
    </submittedName>
</protein>
<gene>
    <name evidence="3" type="ORF">SAMN05421630_105259</name>
</gene>
<keyword evidence="4" id="KW-1185">Reference proteome</keyword>
<dbReference type="InterPro" id="IPR050509">
    <property type="entry name" value="CoA-transferase_III"/>
</dbReference>
<dbReference type="EMBL" id="FMZE01000005">
    <property type="protein sequence ID" value="SDD03012.1"/>
    <property type="molecule type" value="Genomic_DNA"/>
</dbReference>
<evidence type="ECO:0000256" key="2">
    <source>
        <dbReference type="ARBA" id="ARBA00022679"/>
    </source>
</evidence>
<dbReference type="AlphaFoldDB" id="A0A222VQS4"/>
<dbReference type="RefSeq" id="WP_091804665.1">
    <property type="nucleotide sequence ID" value="NZ_CP016353.1"/>
</dbReference>
<comment type="similarity">
    <text evidence="1">Belongs to the CoA-transferase III family.</text>
</comment>